<dbReference type="PANTHER" id="PTHR13833">
    <property type="match status" value="1"/>
</dbReference>
<proteinExistence type="predicted"/>
<organism evidence="5 6">
    <name type="scientific">Acidovorax facilis</name>
    <dbReference type="NCBI Taxonomy" id="12917"/>
    <lineage>
        <taxon>Bacteria</taxon>
        <taxon>Pseudomonadati</taxon>
        <taxon>Pseudomonadota</taxon>
        <taxon>Betaproteobacteria</taxon>
        <taxon>Burkholderiales</taxon>
        <taxon>Comamonadaceae</taxon>
        <taxon>Acidovorax</taxon>
    </lineage>
</organism>
<evidence type="ECO:0000256" key="2">
    <source>
        <dbReference type="PROSITE-ProRule" id="PRU00504"/>
    </source>
</evidence>
<feature type="region of interest" description="Disordered" evidence="3">
    <location>
        <begin position="31"/>
        <end position="51"/>
    </location>
</feature>
<dbReference type="RefSeq" id="WP_162239732.1">
    <property type="nucleotide sequence ID" value="NZ_JAMXAX010000114.1"/>
</dbReference>
<name>A0ABV8DIS0_9BURK</name>
<feature type="repeat" description="NHL" evidence="2">
    <location>
        <begin position="81"/>
        <end position="106"/>
    </location>
</feature>
<keyword evidence="1" id="KW-0677">Repeat</keyword>
<evidence type="ECO:0000256" key="4">
    <source>
        <dbReference type="SAM" id="SignalP"/>
    </source>
</evidence>
<dbReference type="SUPFAM" id="SSF101898">
    <property type="entry name" value="NHL repeat"/>
    <property type="match status" value="1"/>
</dbReference>
<evidence type="ECO:0000313" key="5">
    <source>
        <dbReference type="EMBL" id="MFC3938471.1"/>
    </source>
</evidence>
<dbReference type="EMBL" id="JBHSAJ010000181">
    <property type="protein sequence ID" value="MFC3938471.1"/>
    <property type="molecule type" value="Genomic_DNA"/>
</dbReference>
<evidence type="ECO:0008006" key="7">
    <source>
        <dbReference type="Google" id="ProtNLM"/>
    </source>
</evidence>
<evidence type="ECO:0000256" key="1">
    <source>
        <dbReference type="ARBA" id="ARBA00022737"/>
    </source>
</evidence>
<reference evidence="6" key="1">
    <citation type="journal article" date="2019" name="Int. J. Syst. Evol. Microbiol.">
        <title>The Global Catalogue of Microorganisms (GCM) 10K type strain sequencing project: providing services to taxonomists for standard genome sequencing and annotation.</title>
        <authorList>
            <consortium name="The Broad Institute Genomics Platform"/>
            <consortium name="The Broad Institute Genome Sequencing Center for Infectious Disease"/>
            <person name="Wu L."/>
            <person name="Ma J."/>
        </authorList>
    </citation>
    <scope>NUCLEOTIDE SEQUENCE [LARGE SCALE GENOMIC DNA]</scope>
    <source>
        <strain evidence="6">CCUG 2113</strain>
    </source>
</reference>
<gene>
    <name evidence="5" type="ORF">ACFOW3_28005</name>
</gene>
<evidence type="ECO:0000256" key="3">
    <source>
        <dbReference type="SAM" id="MobiDB-lite"/>
    </source>
</evidence>
<keyword evidence="6" id="KW-1185">Reference proteome</keyword>
<dbReference type="InterPro" id="IPR011042">
    <property type="entry name" value="6-blade_b-propeller_TolB-like"/>
</dbReference>
<dbReference type="InterPro" id="IPR001258">
    <property type="entry name" value="NHL_repeat"/>
</dbReference>
<comment type="caution">
    <text evidence="5">The sequence shown here is derived from an EMBL/GenBank/DDBJ whole genome shotgun (WGS) entry which is preliminary data.</text>
</comment>
<feature type="signal peptide" evidence="4">
    <location>
        <begin position="1"/>
        <end position="26"/>
    </location>
</feature>
<dbReference type="PANTHER" id="PTHR13833:SF73">
    <property type="entry name" value="NHL DOMAIN-CONTAINING PROTEIN"/>
    <property type="match status" value="1"/>
</dbReference>
<dbReference type="Proteomes" id="UP001595693">
    <property type="component" value="Unassembled WGS sequence"/>
</dbReference>
<accession>A0ABV8DIS0</accession>
<sequence>MSGVVSRIPFQRVGILAALVVPLLSACGGGGSSDPVTAPPTTQPPPAPATPLSLLAGNTDGAGNLDGAAQSTARLSAYIGGMAVNSTGEVVIVDSGNNQVRKLSADRTQVTTLAGGSDAGVFNVPSNHADGSGTAARFYHPMGVAVDAAGNTYVADTDNHLVRKISAAGAVTTLAGKPGVCGNQDGAGSAATLCRPASIAVDKAGNLYVAEVRESTTHSSVANPIRKIAPTGEVTTLTSKASQNPTLVFISGPAIEIYRPVLLATDSTGVLYAADPNDHVIRRYAADGQPTVVSGVVAANNEGNTDGAASVAKFSYLKAIAFDTANRLFVLDWYGTPAIRQIGSDGSVTTLVRANSCNFAGDGTGAGPGTFCTADQMTVTPDGRFLVAETGMTRSAAGFNTFSYAQLRSYTPQGTSTVVAGIPAAAGADDGQGSSARFATPGSIALNPAGTLYVRDEGNRTIRTVQADGLVRTLGKPGGHCAAITGLGEDVLSNSTAPLATDGAGNLYTIDDARILKTANCQAVLLADLAPWLDKVPTAFLGVASGIAADTAGNVYVASLKGAIFKIDTKGEVTLFAGSVGTVGHVDGQGAAAQFSALGQMTTDAAGNLYVIDGLFYDTNKVGPTVRKITPSGAVTTLAGSPSAAPGYADGPAAAARFTVQQYAGWPAQTASLAVDNRGNVYVTDPFTSVVRKIGTDGQVSTPVGQAWKYGFAAGDLPGIINRPTGIAVRGSMMYLSVPNAVVQVQLP</sequence>
<protein>
    <recommendedName>
        <fullName evidence="7">NHL repeat-containing protein</fullName>
    </recommendedName>
</protein>
<evidence type="ECO:0000313" key="6">
    <source>
        <dbReference type="Proteomes" id="UP001595693"/>
    </source>
</evidence>
<dbReference type="PROSITE" id="PS51125">
    <property type="entry name" value="NHL"/>
    <property type="match status" value="1"/>
</dbReference>
<dbReference type="Gene3D" id="2.40.10.500">
    <property type="match status" value="1"/>
</dbReference>
<feature type="chain" id="PRO_5046398683" description="NHL repeat-containing protein" evidence="4">
    <location>
        <begin position="27"/>
        <end position="748"/>
    </location>
</feature>
<dbReference type="PROSITE" id="PS51257">
    <property type="entry name" value="PROKAR_LIPOPROTEIN"/>
    <property type="match status" value="1"/>
</dbReference>
<keyword evidence="4" id="KW-0732">Signal</keyword>
<feature type="compositionally biased region" description="Pro residues" evidence="3">
    <location>
        <begin position="37"/>
        <end position="49"/>
    </location>
</feature>
<dbReference type="Pfam" id="PF01436">
    <property type="entry name" value="NHL"/>
    <property type="match status" value="2"/>
</dbReference>
<dbReference type="Gene3D" id="2.120.10.30">
    <property type="entry name" value="TolB, C-terminal domain"/>
    <property type="match status" value="5"/>
</dbReference>
<dbReference type="SUPFAM" id="SSF63829">
    <property type="entry name" value="Calcium-dependent phosphotriesterase"/>
    <property type="match status" value="1"/>
</dbReference>